<reference evidence="3 4" key="1">
    <citation type="submission" date="2020-10" db="EMBL/GenBank/DDBJ databases">
        <title>Complete genome sequence of Thermosphaera aggregans strain 3507.</title>
        <authorList>
            <person name="Zayulina K.S."/>
            <person name="Elcheninov A.G."/>
            <person name="Toshchakov S.V."/>
            <person name="Kublanov I.V."/>
            <person name="Kochetkova T.V."/>
        </authorList>
    </citation>
    <scope>NUCLEOTIDE SEQUENCE [LARGE SCALE GENOMIC DNA]</scope>
    <source>
        <strain evidence="3 4">3507</strain>
    </source>
</reference>
<dbReference type="CDD" id="cd02205">
    <property type="entry name" value="CBS_pair_SF"/>
    <property type="match status" value="2"/>
</dbReference>
<dbReference type="GeneID" id="59455054"/>
<evidence type="ECO:0000313" key="4">
    <source>
        <dbReference type="Proteomes" id="UP000593766"/>
    </source>
</evidence>
<dbReference type="AlphaFoldDB" id="A0A7M1UT26"/>
<protein>
    <submittedName>
        <fullName evidence="3">CBS domain-containing protein</fullName>
    </submittedName>
</protein>
<dbReference type="Gene3D" id="3.10.580.10">
    <property type="entry name" value="CBS-domain"/>
    <property type="match status" value="2"/>
</dbReference>
<evidence type="ECO:0000259" key="2">
    <source>
        <dbReference type="SMART" id="SM00116"/>
    </source>
</evidence>
<dbReference type="SUPFAM" id="SSF54631">
    <property type="entry name" value="CBS-domain pair"/>
    <property type="match status" value="2"/>
</dbReference>
<dbReference type="Pfam" id="PF00571">
    <property type="entry name" value="CBS"/>
    <property type="match status" value="4"/>
</dbReference>
<dbReference type="InterPro" id="IPR046342">
    <property type="entry name" value="CBS_dom_sf"/>
</dbReference>
<dbReference type="InterPro" id="IPR000644">
    <property type="entry name" value="CBS_dom"/>
</dbReference>
<sequence length="276" mass="30629">MIMMIKDFISSDIPVLDKNDSLMEFVRHLEKTGLDKALVTGYMPDGRKRVCGVVTSRDVLVKIVSERLRRSSLGRLRISGFMTENPYKASLNTDLVSLVKTMSSRGYGIIPVEDEALHGAIIRKSLLRLLFNDSTHVKNIVDNHPLKARASDSLLDVRQKILGTDKSFVIVVNESGEPVGYLTVKEVAYAFATFIKNVPEKFRKERISQLIARDYMTKINLEIKVSSSIGEAAKSIYESDTKGAVVVGEKGFEGVVTDSELINYLAISLLSGRQIG</sequence>
<dbReference type="InterPro" id="IPR051257">
    <property type="entry name" value="Diverse_CBS-Domain"/>
</dbReference>
<proteinExistence type="predicted"/>
<dbReference type="OrthoDB" id="8919at2157"/>
<dbReference type="RefSeq" id="WP_193436063.1">
    <property type="nucleotide sequence ID" value="NZ_CP063144.1"/>
</dbReference>
<dbReference type="PANTHER" id="PTHR43080:SF2">
    <property type="entry name" value="CBS DOMAIN-CONTAINING PROTEIN"/>
    <property type="match status" value="1"/>
</dbReference>
<dbReference type="KEGG" id="tcs:IMZ38_06510"/>
<dbReference type="Proteomes" id="UP000593766">
    <property type="component" value="Chromosome"/>
</dbReference>
<name>A0A7M1UT26_9CREN</name>
<feature type="domain" description="CBS" evidence="2">
    <location>
        <begin position="12"/>
        <end position="64"/>
    </location>
</feature>
<evidence type="ECO:0000256" key="1">
    <source>
        <dbReference type="ARBA" id="ARBA00023122"/>
    </source>
</evidence>
<dbReference type="PANTHER" id="PTHR43080">
    <property type="entry name" value="CBS DOMAIN-CONTAINING PROTEIN CBSX3, MITOCHONDRIAL"/>
    <property type="match status" value="1"/>
</dbReference>
<feature type="domain" description="CBS" evidence="2">
    <location>
        <begin position="144"/>
        <end position="192"/>
    </location>
</feature>
<dbReference type="EMBL" id="CP063144">
    <property type="protein sequence ID" value="QOR94262.1"/>
    <property type="molecule type" value="Genomic_DNA"/>
</dbReference>
<organism evidence="3 4">
    <name type="scientific">Thermosphaera chiliense</name>
    <dbReference type="NCBI Taxonomy" id="3402707"/>
    <lineage>
        <taxon>Archaea</taxon>
        <taxon>Thermoproteota</taxon>
        <taxon>Thermoprotei</taxon>
        <taxon>Desulfurococcales</taxon>
        <taxon>Desulfurococcaceae</taxon>
        <taxon>Thermosphaera</taxon>
    </lineage>
</organism>
<keyword evidence="1" id="KW-0129">CBS domain</keyword>
<keyword evidence="4" id="KW-1185">Reference proteome</keyword>
<dbReference type="SMART" id="SM00116">
    <property type="entry name" value="CBS"/>
    <property type="match status" value="2"/>
</dbReference>
<evidence type="ECO:0000313" key="3">
    <source>
        <dbReference type="EMBL" id="QOR94262.1"/>
    </source>
</evidence>
<accession>A0A7M1UT26</accession>
<gene>
    <name evidence="3" type="ORF">IMZ38_06510</name>
</gene>